<keyword evidence="10" id="KW-1185">Reference proteome</keyword>
<feature type="transmembrane region" description="Helical" evidence="7">
    <location>
        <begin position="45"/>
        <end position="68"/>
    </location>
</feature>
<comment type="caution">
    <text evidence="9">The sequence shown here is derived from an EMBL/GenBank/DDBJ whole genome shotgun (WGS) entry which is preliminary data.</text>
</comment>
<keyword evidence="2 7" id="KW-0812">Transmembrane</keyword>
<dbReference type="Pfam" id="PF20684">
    <property type="entry name" value="Fung_rhodopsin"/>
    <property type="match status" value="1"/>
</dbReference>
<feature type="transmembrane region" description="Helical" evidence="7">
    <location>
        <begin position="213"/>
        <end position="231"/>
    </location>
</feature>
<feature type="region of interest" description="Disordered" evidence="6">
    <location>
        <begin position="392"/>
        <end position="419"/>
    </location>
</feature>
<evidence type="ECO:0000259" key="8">
    <source>
        <dbReference type="Pfam" id="PF20684"/>
    </source>
</evidence>
<comment type="subcellular location">
    <subcellularLocation>
        <location evidence="1">Membrane</location>
        <topology evidence="1">Multi-pass membrane protein</topology>
    </subcellularLocation>
</comment>
<feature type="domain" description="Rhodopsin" evidence="8">
    <location>
        <begin position="27"/>
        <end position="276"/>
    </location>
</feature>
<evidence type="ECO:0000256" key="7">
    <source>
        <dbReference type="SAM" id="Phobius"/>
    </source>
</evidence>
<dbReference type="AlphaFoldDB" id="A0AAD5RY77"/>
<name>A0AAD5RY77_9PEZI</name>
<feature type="transmembrane region" description="Helical" evidence="7">
    <location>
        <begin position="88"/>
        <end position="109"/>
    </location>
</feature>
<feature type="transmembrane region" description="Helical" evidence="7">
    <location>
        <begin position="179"/>
        <end position="201"/>
    </location>
</feature>
<accession>A0AAD5RY77</accession>
<evidence type="ECO:0000256" key="5">
    <source>
        <dbReference type="ARBA" id="ARBA00038359"/>
    </source>
</evidence>
<evidence type="ECO:0000313" key="10">
    <source>
        <dbReference type="Proteomes" id="UP001201980"/>
    </source>
</evidence>
<dbReference type="PANTHER" id="PTHR33048">
    <property type="entry name" value="PTH11-LIKE INTEGRAL MEMBRANE PROTEIN (AFU_ORTHOLOGUE AFUA_5G11245)"/>
    <property type="match status" value="1"/>
</dbReference>
<feature type="transmembrane region" description="Helical" evidence="7">
    <location>
        <begin position="121"/>
        <end position="142"/>
    </location>
</feature>
<dbReference type="Proteomes" id="UP001201980">
    <property type="component" value="Unassembled WGS sequence"/>
</dbReference>
<evidence type="ECO:0000256" key="6">
    <source>
        <dbReference type="SAM" id="MobiDB-lite"/>
    </source>
</evidence>
<dbReference type="InterPro" id="IPR049326">
    <property type="entry name" value="Rhodopsin_dom_fungi"/>
</dbReference>
<evidence type="ECO:0000256" key="2">
    <source>
        <dbReference type="ARBA" id="ARBA00022692"/>
    </source>
</evidence>
<evidence type="ECO:0000256" key="1">
    <source>
        <dbReference type="ARBA" id="ARBA00004141"/>
    </source>
</evidence>
<dbReference type="EMBL" id="JAKWBI020000010">
    <property type="protein sequence ID" value="KAJ2906696.1"/>
    <property type="molecule type" value="Genomic_DNA"/>
</dbReference>
<keyword evidence="4 7" id="KW-0472">Membrane</keyword>
<reference evidence="9" key="1">
    <citation type="submission" date="2022-07" db="EMBL/GenBank/DDBJ databases">
        <title>Draft genome sequence of Zalerion maritima ATCC 34329, a (micro)plastics degrading marine fungus.</title>
        <authorList>
            <person name="Paco A."/>
            <person name="Goncalves M.F.M."/>
            <person name="Rocha-Santos T.A.P."/>
            <person name="Alves A."/>
        </authorList>
    </citation>
    <scope>NUCLEOTIDE SEQUENCE</scope>
    <source>
        <strain evidence="9">ATCC 34329</strain>
    </source>
</reference>
<organism evidence="9 10">
    <name type="scientific">Zalerion maritima</name>
    <dbReference type="NCBI Taxonomy" id="339359"/>
    <lineage>
        <taxon>Eukaryota</taxon>
        <taxon>Fungi</taxon>
        <taxon>Dikarya</taxon>
        <taxon>Ascomycota</taxon>
        <taxon>Pezizomycotina</taxon>
        <taxon>Sordariomycetes</taxon>
        <taxon>Lulworthiomycetidae</taxon>
        <taxon>Lulworthiales</taxon>
        <taxon>Lulworthiaceae</taxon>
        <taxon>Zalerion</taxon>
    </lineage>
</organism>
<dbReference type="InterPro" id="IPR052337">
    <property type="entry name" value="SAT4-like"/>
</dbReference>
<evidence type="ECO:0000313" key="9">
    <source>
        <dbReference type="EMBL" id="KAJ2906696.1"/>
    </source>
</evidence>
<feature type="compositionally biased region" description="Low complexity" evidence="6">
    <location>
        <begin position="401"/>
        <end position="419"/>
    </location>
</feature>
<dbReference type="PANTHER" id="PTHR33048:SF96">
    <property type="entry name" value="INTEGRAL MEMBRANE PROTEIN"/>
    <property type="match status" value="1"/>
</dbReference>
<protein>
    <recommendedName>
        <fullName evidence="8">Rhodopsin domain-containing protein</fullName>
    </recommendedName>
</protein>
<gene>
    <name evidence="9" type="ORF">MKZ38_000432</name>
</gene>
<dbReference type="GO" id="GO:0016020">
    <property type="term" value="C:membrane"/>
    <property type="evidence" value="ECO:0007669"/>
    <property type="project" value="UniProtKB-SubCell"/>
</dbReference>
<sequence>MASHDRRPELTAVTVLFLALTTISTFLRCYVRLRLLRIFKTEDSLAVFTFLCYILFSATVLLSVKYGAGMRVEEVPDDYIALSMKWRWAGEVVWVITSVLLKYTVGIFLLPICTRKWQSRVIWITLTIVTVYHAFYIFIVIFQCRPISWYWYRYTSKGKGGLLDDGECWSPSFSSRPTYASATINAAADWTLGLLPIALVWNLSMNRRMKLSLGLVLGLGSIASAATIVRFPYVHLLRDSHDPLYVFTDLAIWSTIENGLGLTASSLATLRPLFKKLFAKDLLTRPPLPRAQRQSRTTAAINNNHVQLASRLRSGLFCRGSVQPGGHGAGGIDLESARGLGAREGVEGSSVTTFKKKGALSSGTELTWEPPLSPRDVGVAVTRDRFIGDGPYDSDILGEWRPNGYPRRSSPRGSSLYSR</sequence>
<evidence type="ECO:0000256" key="3">
    <source>
        <dbReference type="ARBA" id="ARBA00022989"/>
    </source>
</evidence>
<keyword evidence="3 7" id="KW-1133">Transmembrane helix</keyword>
<evidence type="ECO:0000256" key="4">
    <source>
        <dbReference type="ARBA" id="ARBA00023136"/>
    </source>
</evidence>
<comment type="similarity">
    <text evidence="5">Belongs to the SAT4 family.</text>
</comment>
<proteinExistence type="inferred from homology"/>
<feature type="transmembrane region" description="Helical" evidence="7">
    <location>
        <begin position="12"/>
        <end position="33"/>
    </location>
</feature>